<evidence type="ECO:0000313" key="22">
    <source>
        <dbReference type="Proteomes" id="UP001546774"/>
    </source>
</evidence>
<dbReference type="PANTHER" id="PTHR46244">
    <property type="entry name" value="PHOSPHOENOLPYRUVATE-PROTEIN PHOSPHOTRANSFERASE"/>
    <property type="match status" value="1"/>
</dbReference>
<evidence type="ECO:0000256" key="9">
    <source>
        <dbReference type="ARBA" id="ARBA00022490"/>
    </source>
</evidence>
<reference evidence="21" key="1">
    <citation type="submission" date="2024-03" db="EMBL/GenBank/DDBJ databases">
        <title>Human intestinal bacterial collection.</title>
        <authorList>
            <person name="Pauvert C."/>
            <person name="Hitch T.C.A."/>
            <person name="Clavel T."/>
        </authorList>
    </citation>
    <scope>NUCLEOTIDE SEQUENCE [LARGE SCALE GENOMIC DNA]</scope>
    <source>
        <strain evidence="21">CLA-AA-H89B</strain>
    </source>
</reference>
<dbReference type="Pfam" id="PF00391">
    <property type="entry name" value="PEP-utilizers"/>
    <property type="match status" value="1"/>
</dbReference>
<comment type="similarity">
    <text evidence="5 17">Belongs to the PEP-utilizing enzyme family.</text>
</comment>
<evidence type="ECO:0000256" key="11">
    <source>
        <dbReference type="ARBA" id="ARBA00022679"/>
    </source>
</evidence>
<evidence type="ECO:0000256" key="3">
    <source>
        <dbReference type="ARBA" id="ARBA00002728"/>
    </source>
</evidence>
<keyword evidence="10 17" id="KW-0762">Sugar transport</keyword>
<comment type="caution">
    <text evidence="21">The sequence shown here is derived from an EMBL/GenBank/DDBJ whole genome shotgun (WGS) entry which is preliminary data.</text>
</comment>
<protein>
    <recommendedName>
        <fullName evidence="7 17">Phosphoenolpyruvate-protein phosphotransferase</fullName>
        <ecNumber evidence="6 17">2.7.3.9</ecNumber>
    </recommendedName>
    <alternativeName>
        <fullName evidence="16 17">Phosphotransferase system, enzyme I</fullName>
    </alternativeName>
</protein>
<dbReference type="Gene3D" id="1.10.274.10">
    <property type="entry name" value="PtsI, HPr-binding domain"/>
    <property type="match status" value="1"/>
</dbReference>
<evidence type="ECO:0000256" key="14">
    <source>
        <dbReference type="ARBA" id="ARBA00022777"/>
    </source>
</evidence>
<evidence type="ECO:0000256" key="15">
    <source>
        <dbReference type="ARBA" id="ARBA00022842"/>
    </source>
</evidence>
<dbReference type="Pfam" id="PF05524">
    <property type="entry name" value="PEP-utilisers_N"/>
    <property type="match status" value="1"/>
</dbReference>
<dbReference type="SUPFAM" id="SSF51621">
    <property type="entry name" value="Phosphoenolpyruvate/pyruvate domain"/>
    <property type="match status" value="1"/>
</dbReference>
<dbReference type="NCBIfam" id="TIGR01417">
    <property type="entry name" value="PTS_I_fam"/>
    <property type="match status" value="1"/>
</dbReference>
<evidence type="ECO:0000256" key="8">
    <source>
        <dbReference type="ARBA" id="ARBA00022448"/>
    </source>
</evidence>
<comment type="subcellular location">
    <subcellularLocation>
        <location evidence="4 17">Cytoplasm</location>
    </subcellularLocation>
</comment>
<keyword evidence="11 17" id="KW-0808">Transferase</keyword>
<evidence type="ECO:0000256" key="16">
    <source>
        <dbReference type="ARBA" id="ARBA00033235"/>
    </source>
</evidence>
<evidence type="ECO:0000259" key="20">
    <source>
        <dbReference type="Pfam" id="PF05524"/>
    </source>
</evidence>
<comment type="cofactor">
    <cofactor evidence="2 17">
        <name>Mg(2+)</name>
        <dbReference type="ChEBI" id="CHEBI:18420"/>
    </cofactor>
</comment>
<evidence type="ECO:0000256" key="5">
    <source>
        <dbReference type="ARBA" id="ARBA00007837"/>
    </source>
</evidence>
<dbReference type="InterPro" id="IPR036637">
    <property type="entry name" value="Phosphohistidine_dom_sf"/>
</dbReference>
<dbReference type="InterPro" id="IPR015813">
    <property type="entry name" value="Pyrv/PenolPyrv_kinase-like_dom"/>
</dbReference>
<keyword evidence="22" id="KW-1185">Reference proteome</keyword>
<dbReference type="InterPro" id="IPR000121">
    <property type="entry name" value="PEP_util_C"/>
</dbReference>
<dbReference type="InterPro" id="IPR008731">
    <property type="entry name" value="PTS_EIN"/>
</dbReference>
<dbReference type="Pfam" id="PF02896">
    <property type="entry name" value="PEP-utilizers_C"/>
    <property type="match status" value="1"/>
</dbReference>
<dbReference type="InterPro" id="IPR040442">
    <property type="entry name" value="Pyrv_kinase-like_dom_sf"/>
</dbReference>
<dbReference type="InterPro" id="IPR036618">
    <property type="entry name" value="PtsI_HPr-bd_sf"/>
</dbReference>
<accession>A0ABV1H179</accession>
<evidence type="ECO:0000256" key="1">
    <source>
        <dbReference type="ARBA" id="ARBA00000683"/>
    </source>
</evidence>
<dbReference type="PROSITE" id="PS00370">
    <property type="entry name" value="PEP_ENZYMES_PHOS_SITE"/>
    <property type="match status" value="1"/>
</dbReference>
<gene>
    <name evidence="21" type="primary">ptsP</name>
    <name evidence="21" type="ORF">WMO37_00025</name>
</gene>
<evidence type="ECO:0000256" key="2">
    <source>
        <dbReference type="ARBA" id="ARBA00001946"/>
    </source>
</evidence>
<keyword evidence="15 17" id="KW-0460">Magnesium</keyword>
<evidence type="ECO:0000256" key="7">
    <source>
        <dbReference type="ARBA" id="ARBA00016544"/>
    </source>
</evidence>
<dbReference type="Gene3D" id="3.20.20.60">
    <property type="entry name" value="Phosphoenolpyruvate-binding domains"/>
    <property type="match status" value="1"/>
</dbReference>
<comment type="catalytic activity">
    <reaction evidence="1 17">
        <text>L-histidyl-[protein] + phosphoenolpyruvate = N(pros)-phospho-L-histidyl-[protein] + pyruvate</text>
        <dbReference type="Rhea" id="RHEA:23880"/>
        <dbReference type="Rhea" id="RHEA-COMP:9745"/>
        <dbReference type="Rhea" id="RHEA-COMP:9746"/>
        <dbReference type="ChEBI" id="CHEBI:15361"/>
        <dbReference type="ChEBI" id="CHEBI:29979"/>
        <dbReference type="ChEBI" id="CHEBI:58702"/>
        <dbReference type="ChEBI" id="CHEBI:64837"/>
        <dbReference type="EC" id="2.7.3.9"/>
    </reaction>
</comment>
<keyword evidence="13 17" id="KW-0479">Metal-binding</keyword>
<sequence>MIRGIGTSKGIGMGRALIVESPQMEISVKKIEDTAAEQERYKKAKAQFIEETQQMIEQLKQRLGEKDKTALILHNQIYLINDAEMDNGILQMIQEQKVCAEAAVEETCNLYIKIFENSGSEAVAQRIADIIDLKDRLAGILLGVHSVDLTHLPENTIIIAKELQPSITAVMDTAHVAGIVAEKGGETSHTAILARALEIPAVLSVKDALEKIGNGDTVIVDGEYGEVFVQPIPKTIEIYRKKRKLYEEQVQELKKYINKDTVTQDEKRVCLAANIGNAEDAVKAMESGAECVGLFRTEFLFMNGVSMPTEEEQFEVYKRAAVICKDKVLTIRTLDIGGDKDIPYMGLTKESNPFLGYRAIRFCLGRIDVFTTQLRAILRASAYGNIRIMLPLITGVSEVRSVRTILQNVMRELDSKEIPYDKDILLGVMIETPAACMLADILAKEADFFSIGTNDLTQYTIAVDRGNENVAYLYSAFHPAVLRSVKRIIECAKRENIEVGMCGEAAGNPAMIPLLLAFGLDEFSVTASKVLETRKNIASWTMKEAAAVTDTVMGMSTEKEVSAYLSDYIATKMSNGK</sequence>
<dbReference type="InterPro" id="IPR024692">
    <property type="entry name" value="PTS_EI"/>
</dbReference>
<dbReference type="PRINTS" id="PR01736">
    <property type="entry name" value="PHPHTRNFRASE"/>
</dbReference>
<dbReference type="GO" id="GO:0008965">
    <property type="term" value="F:phosphoenolpyruvate-protein phosphotransferase activity"/>
    <property type="evidence" value="ECO:0007669"/>
    <property type="project" value="UniProtKB-EC"/>
</dbReference>
<evidence type="ECO:0000256" key="6">
    <source>
        <dbReference type="ARBA" id="ARBA00012232"/>
    </source>
</evidence>
<evidence type="ECO:0000256" key="4">
    <source>
        <dbReference type="ARBA" id="ARBA00004496"/>
    </source>
</evidence>
<proteinExistence type="inferred from homology"/>
<evidence type="ECO:0000313" key="21">
    <source>
        <dbReference type="EMBL" id="MEQ2553404.1"/>
    </source>
</evidence>
<evidence type="ECO:0000256" key="13">
    <source>
        <dbReference type="ARBA" id="ARBA00022723"/>
    </source>
</evidence>
<comment type="function">
    <text evidence="3 17">General (non sugar-specific) component of the phosphoenolpyruvate-dependent sugar phosphotransferase system (sugar PTS). This major carbohydrate active-transport system catalyzes the phosphorylation of incoming sugar substrates concomitantly with their translocation across the cell membrane. Enzyme I transfers the phosphoryl group from phosphoenolpyruvate (PEP) to the phosphoryl carrier protein (HPr).</text>
</comment>
<dbReference type="InterPro" id="IPR050499">
    <property type="entry name" value="PEP-utilizing_PTS_enzyme"/>
</dbReference>
<feature type="domain" description="Phosphotransferase system enzyme I N-terminal" evidence="20">
    <location>
        <begin position="3"/>
        <end position="126"/>
    </location>
</feature>
<dbReference type="EC" id="2.7.3.9" evidence="6 17"/>
<dbReference type="Gene3D" id="3.50.30.10">
    <property type="entry name" value="Phosphohistidine domain"/>
    <property type="match status" value="1"/>
</dbReference>
<dbReference type="PROSITE" id="PS00742">
    <property type="entry name" value="PEP_ENZYMES_2"/>
    <property type="match status" value="1"/>
</dbReference>
<dbReference type="SUPFAM" id="SSF52009">
    <property type="entry name" value="Phosphohistidine domain"/>
    <property type="match status" value="1"/>
</dbReference>
<organism evidence="21 22">
    <name type="scientific">Lachnospira intestinalis</name>
    <dbReference type="NCBI Taxonomy" id="3133158"/>
    <lineage>
        <taxon>Bacteria</taxon>
        <taxon>Bacillati</taxon>
        <taxon>Bacillota</taxon>
        <taxon>Clostridia</taxon>
        <taxon>Lachnospirales</taxon>
        <taxon>Lachnospiraceae</taxon>
        <taxon>Lachnospira</taxon>
    </lineage>
</organism>
<evidence type="ECO:0000259" key="19">
    <source>
        <dbReference type="Pfam" id="PF02896"/>
    </source>
</evidence>
<dbReference type="InterPro" id="IPR023151">
    <property type="entry name" value="PEP_util_CS"/>
</dbReference>
<evidence type="ECO:0000256" key="12">
    <source>
        <dbReference type="ARBA" id="ARBA00022683"/>
    </source>
</evidence>
<name>A0ABV1H179_9FIRM</name>
<dbReference type="InterPro" id="IPR018274">
    <property type="entry name" value="PEP_util_AS"/>
</dbReference>
<feature type="domain" description="PEP-utilising enzyme C-terminal" evidence="19">
    <location>
        <begin position="252"/>
        <end position="539"/>
    </location>
</feature>
<keyword evidence="14 17" id="KW-0418">Kinase</keyword>
<keyword evidence="12 17" id="KW-0598">Phosphotransferase system</keyword>
<feature type="domain" description="PEP-utilising enzyme mobile" evidence="18">
    <location>
        <begin position="152"/>
        <end position="225"/>
    </location>
</feature>
<dbReference type="InterPro" id="IPR006318">
    <property type="entry name" value="PTS_EI-like"/>
</dbReference>
<dbReference type="InterPro" id="IPR008279">
    <property type="entry name" value="PEP-util_enz_mobile_dom"/>
</dbReference>
<dbReference type="Proteomes" id="UP001546774">
    <property type="component" value="Unassembled WGS sequence"/>
</dbReference>
<keyword evidence="9 17" id="KW-0963">Cytoplasm</keyword>
<dbReference type="PANTHER" id="PTHR46244:SF3">
    <property type="entry name" value="PHOSPHOENOLPYRUVATE-PROTEIN PHOSPHOTRANSFERASE"/>
    <property type="match status" value="1"/>
</dbReference>
<keyword evidence="8 17" id="KW-0813">Transport</keyword>
<dbReference type="PIRSF" id="PIRSF000732">
    <property type="entry name" value="PTS_enzyme_I"/>
    <property type="match status" value="1"/>
</dbReference>
<dbReference type="EMBL" id="JBBMFS010000001">
    <property type="protein sequence ID" value="MEQ2553404.1"/>
    <property type="molecule type" value="Genomic_DNA"/>
</dbReference>
<dbReference type="SUPFAM" id="SSF47831">
    <property type="entry name" value="Enzyme I of the PEP:sugar phosphotransferase system HPr-binding (sub)domain"/>
    <property type="match status" value="1"/>
</dbReference>
<evidence type="ECO:0000256" key="17">
    <source>
        <dbReference type="PIRNR" id="PIRNR000732"/>
    </source>
</evidence>
<evidence type="ECO:0000256" key="10">
    <source>
        <dbReference type="ARBA" id="ARBA00022597"/>
    </source>
</evidence>
<evidence type="ECO:0000259" key="18">
    <source>
        <dbReference type="Pfam" id="PF00391"/>
    </source>
</evidence>